<organism evidence="1 2">
    <name type="scientific">Agrocybe chaxingu</name>
    <dbReference type="NCBI Taxonomy" id="84603"/>
    <lineage>
        <taxon>Eukaryota</taxon>
        <taxon>Fungi</taxon>
        <taxon>Dikarya</taxon>
        <taxon>Basidiomycota</taxon>
        <taxon>Agaricomycotina</taxon>
        <taxon>Agaricomycetes</taxon>
        <taxon>Agaricomycetidae</taxon>
        <taxon>Agaricales</taxon>
        <taxon>Agaricineae</taxon>
        <taxon>Strophariaceae</taxon>
        <taxon>Agrocybe</taxon>
    </lineage>
</organism>
<keyword evidence="2" id="KW-1185">Reference proteome</keyword>
<dbReference type="PANTHER" id="PTHR28027">
    <property type="entry name" value="TRANSCRIPTIONAL REGULATOR MIT1"/>
    <property type="match status" value="1"/>
</dbReference>
<dbReference type="OrthoDB" id="5572844at2759"/>
<name>A0A9W8JYI6_9AGAR</name>
<proteinExistence type="predicted"/>
<dbReference type="Proteomes" id="UP001148786">
    <property type="component" value="Unassembled WGS sequence"/>
</dbReference>
<dbReference type="InterPro" id="IPR018608">
    <property type="entry name" value="Gti1/Pac2"/>
</dbReference>
<dbReference type="EMBL" id="JANKHO010000511">
    <property type="protein sequence ID" value="KAJ3509024.1"/>
    <property type="molecule type" value="Genomic_DNA"/>
</dbReference>
<sequence length="268" mass="30765">MMQPPTCQGLRVRSTNDALVVFHAVHYGTLHMITRRLDTDERRAISSGCVYVWEERGPNAEATGLGIERWTDSIQWGPSRVRDEFLFYHERRPTQPDVDSLTSDSDSTTPTIHRAYSRPSLIKQTYSVFVDTSRGRRKWHLIAYFTQETLDQLYTVDNHPLHPRLANLRVPPGMYTSARSSKTRPKEPLSYLDSLSPVYPQVERAVPQSPPHYARNFDILAPLEYLKTLPPPRRHLVDEMQLNSLSATFVPDQFSPTCLLSGNSRVSW</sequence>
<dbReference type="PANTHER" id="PTHR28027:SF1">
    <property type="entry name" value="CAMP INDEPENDENT REGULATORY PROTEIN (AFU_ORTHOLOGUE AFUA_3G09640)"/>
    <property type="match status" value="1"/>
</dbReference>
<comment type="caution">
    <text evidence="1">The sequence shown here is derived from an EMBL/GenBank/DDBJ whole genome shotgun (WGS) entry which is preliminary data.</text>
</comment>
<dbReference type="Pfam" id="PF09729">
    <property type="entry name" value="Gti1_Pac2"/>
    <property type="match status" value="1"/>
</dbReference>
<reference evidence="1" key="1">
    <citation type="submission" date="2022-07" db="EMBL/GenBank/DDBJ databases">
        <title>Genome Sequence of Agrocybe chaxingu.</title>
        <authorList>
            <person name="Buettner E."/>
        </authorList>
    </citation>
    <scope>NUCLEOTIDE SEQUENCE</scope>
    <source>
        <strain evidence="1">MP-N11</strain>
    </source>
</reference>
<evidence type="ECO:0000313" key="2">
    <source>
        <dbReference type="Proteomes" id="UP001148786"/>
    </source>
</evidence>
<evidence type="ECO:0000313" key="1">
    <source>
        <dbReference type="EMBL" id="KAJ3509024.1"/>
    </source>
</evidence>
<protein>
    <recommendedName>
        <fullName evidence="3">cAMP-independent regulatory protein pac2</fullName>
    </recommendedName>
</protein>
<accession>A0A9W8JYI6</accession>
<dbReference type="GO" id="GO:0003677">
    <property type="term" value="F:DNA binding"/>
    <property type="evidence" value="ECO:0007669"/>
    <property type="project" value="TreeGrafter"/>
</dbReference>
<dbReference type="AlphaFoldDB" id="A0A9W8JYI6"/>
<evidence type="ECO:0008006" key="3">
    <source>
        <dbReference type="Google" id="ProtNLM"/>
    </source>
</evidence>
<gene>
    <name evidence="1" type="ORF">NLJ89_g5439</name>
</gene>